<dbReference type="SUPFAM" id="SSF63380">
    <property type="entry name" value="Riboflavin synthase domain-like"/>
    <property type="match status" value="1"/>
</dbReference>
<name>A0A369BKP4_9GAMM</name>
<feature type="domain" description="FAD-binding FR-type" evidence="1">
    <location>
        <begin position="1"/>
        <end position="101"/>
    </location>
</feature>
<dbReference type="Gene3D" id="2.40.30.10">
    <property type="entry name" value="Translation factors"/>
    <property type="match status" value="1"/>
</dbReference>
<reference evidence="2 3" key="1">
    <citation type="submission" date="2018-07" db="EMBL/GenBank/DDBJ databases">
        <title>Genomic Encyclopedia of Type Strains, Phase IV (KMG-IV): sequencing the most valuable type-strain genomes for metagenomic binning, comparative biology and taxonomic classification.</title>
        <authorList>
            <person name="Goeker M."/>
        </authorList>
    </citation>
    <scope>NUCLEOTIDE SEQUENCE [LARGE SCALE GENOMIC DNA]</scope>
    <source>
        <strain evidence="2 3">DSM 26407</strain>
    </source>
</reference>
<dbReference type="PROSITE" id="PS51384">
    <property type="entry name" value="FAD_FR"/>
    <property type="match status" value="1"/>
</dbReference>
<proteinExistence type="predicted"/>
<dbReference type="EMBL" id="QPJY01000019">
    <property type="protein sequence ID" value="RCX21991.1"/>
    <property type="molecule type" value="Genomic_DNA"/>
</dbReference>
<dbReference type="PANTHER" id="PTHR47354:SF5">
    <property type="entry name" value="PROTEIN RFBI"/>
    <property type="match status" value="1"/>
</dbReference>
<evidence type="ECO:0000313" key="3">
    <source>
        <dbReference type="Proteomes" id="UP000252707"/>
    </source>
</evidence>
<dbReference type="AlphaFoldDB" id="A0A369BKP4"/>
<sequence>MDYSVKLLLSEFVTHDVKRFMVSRPEGFEYQTGQGVELAVDEPGWREQGRPFTPTSLRDAPVLEFIIKAYPEHHGVTAKLHTIAAGTSLRMSAPFGTINYQGPGTFIAGGAGITPFMAILRELASEGRLEGHSLLFSNKTPSDIICMQELQHYLGPRGRFLCTRKSDCNCPEGRIDKAFLEQQIDDFGQKFYVCGPPPFVESVNGALRELGADPQALVFEQ</sequence>
<dbReference type="Gene3D" id="3.40.50.80">
    <property type="entry name" value="Nucleotide-binding domain of ferredoxin-NADP reductase (FNR) module"/>
    <property type="match status" value="1"/>
</dbReference>
<dbReference type="InterPro" id="IPR039261">
    <property type="entry name" value="FNR_nucleotide-bd"/>
</dbReference>
<dbReference type="InterPro" id="IPR017927">
    <property type="entry name" value="FAD-bd_FR_type"/>
</dbReference>
<comment type="caution">
    <text evidence="2">The sequence shown here is derived from an EMBL/GenBank/DDBJ whole genome shotgun (WGS) entry which is preliminary data.</text>
</comment>
<accession>A0A369BKP4</accession>
<protein>
    <submittedName>
        <fullName evidence="2">Ferredoxin-NADP reductase</fullName>
    </submittedName>
</protein>
<dbReference type="SUPFAM" id="SSF52343">
    <property type="entry name" value="Ferredoxin reductase-like, C-terminal NADP-linked domain"/>
    <property type="match status" value="1"/>
</dbReference>
<keyword evidence="3" id="KW-1185">Reference proteome</keyword>
<dbReference type="Proteomes" id="UP000252707">
    <property type="component" value="Unassembled WGS sequence"/>
</dbReference>
<dbReference type="PRINTS" id="PR00410">
    <property type="entry name" value="PHEHYDRXLASE"/>
</dbReference>
<dbReference type="OrthoDB" id="9796486at2"/>
<dbReference type="PANTHER" id="PTHR47354">
    <property type="entry name" value="NADH OXIDOREDUCTASE HCR"/>
    <property type="match status" value="1"/>
</dbReference>
<organism evidence="2 3">
    <name type="scientific">Thioalbus denitrificans</name>
    <dbReference type="NCBI Taxonomy" id="547122"/>
    <lineage>
        <taxon>Bacteria</taxon>
        <taxon>Pseudomonadati</taxon>
        <taxon>Pseudomonadota</taxon>
        <taxon>Gammaproteobacteria</taxon>
        <taxon>Chromatiales</taxon>
        <taxon>Ectothiorhodospiraceae</taxon>
        <taxon>Thioalbus</taxon>
    </lineage>
</organism>
<dbReference type="InterPro" id="IPR050415">
    <property type="entry name" value="MRET"/>
</dbReference>
<dbReference type="GO" id="GO:0016491">
    <property type="term" value="F:oxidoreductase activity"/>
    <property type="evidence" value="ECO:0007669"/>
    <property type="project" value="InterPro"/>
</dbReference>
<evidence type="ECO:0000259" key="1">
    <source>
        <dbReference type="PROSITE" id="PS51384"/>
    </source>
</evidence>
<gene>
    <name evidence="2" type="ORF">DFQ59_1198</name>
</gene>
<dbReference type="RefSeq" id="WP_114281339.1">
    <property type="nucleotide sequence ID" value="NZ_QPJY01000019.1"/>
</dbReference>
<dbReference type="InterPro" id="IPR001433">
    <property type="entry name" value="OxRdtase_FAD/NAD-bd"/>
</dbReference>
<dbReference type="Pfam" id="PF00175">
    <property type="entry name" value="NAD_binding_1"/>
    <property type="match status" value="1"/>
</dbReference>
<dbReference type="InterPro" id="IPR008333">
    <property type="entry name" value="Cbr1-like_FAD-bd_dom"/>
</dbReference>
<evidence type="ECO:0000313" key="2">
    <source>
        <dbReference type="EMBL" id="RCX21991.1"/>
    </source>
</evidence>
<dbReference type="InterPro" id="IPR017938">
    <property type="entry name" value="Riboflavin_synthase-like_b-brl"/>
</dbReference>
<dbReference type="Pfam" id="PF00970">
    <property type="entry name" value="FAD_binding_6"/>
    <property type="match status" value="1"/>
</dbReference>
<dbReference type="CDD" id="cd06196">
    <property type="entry name" value="FNR_like_1"/>
    <property type="match status" value="1"/>
</dbReference>